<dbReference type="InterPro" id="IPR024930">
    <property type="entry name" value="Skp_dom_sf"/>
</dbReference>
<name>A0A1G7HFF4_9FIRM</name>
<dbReference type="AlphaFoldDB" id="A0A1G7HFF4"/>
<gene>
    <name evidence="3" type="ORF">SAMN05660235_00013</name>
</gene>
<evidence type="ECO:0000256" key="2">
    <source>
        <dbReference type="ARBA" id="ARBA00022729"/>
    </source>
</evidence>
<dbReference type="RefSeq" id="WP_093686904.1">
    <property type="nucleotide sequence ID" value="NZ_FNBU01000001.1"/>
</dbReference>
<accession>A0A1G7HFF4</accession>
<dbReference type="Proteomes" id="UP000243333">
    <property type="component" value="Unassembled WGS sequence"/>
</dbReference>
<dbReference type="STRING" id="1123285.SAMN05660235_00013"/>
<protein>
    <submittedName>
        <fullName evidence="3">Periplasmic chaperone for outer membrane proteins Skp</fullName>
    </submittedName>
</protein>
<dbReference type="OrthoDB" id="1629141at2"/>
<dbReference type="PROSITE" id="PS51257">
    <property type="entry name" value="PROKAR_LIPOPROTEIN"/>
    <property type="match status" value="1"/>
</dbReference>
<dbReference type="InterPro" id="IPR005632">
    <property type="entry name" value="Chaperone_Skp"/>
</dbReference>
<organism evidence="3 4">
    <name type="scientific">Sporolituus thermophilus DSM 23256</name>
    <dbReference type="NCBI Taxonomy" id="1123285"/>
    <lineage>
        <taxon>Bacteria</taxon>
        <taxon>Bacillati</taxon>
        <taxon>Bacillota</taxon>
        <taxon>Negativicutes</taxon>
        <taxon>Selenomonadales</taxon>
        <taxon>Sporomusaceae</taxon>
        <taxon>Sporolituus</taxon>
    </lineage>
</organism>
<dbReference type="GO" id="GO:0050821">
    <property type="term" value="P:protein stabilization"/>
    <property type="evidence" value="ECO:0007669"/>
    <property type="project" value="TreeGrafter"/>
</dbReference>
<comment type="similarity">
    <text evidence="1">Belongs to the Skp family.</text>
</comment>
<reference evidence="4" key="1">
    <citation type="submission" date="2016-10" db="EMBL/GenBank/DDBJ databases">
        <authorList>
            <person name="Varghese N."/>
            <person name="Submissions S."/>
        </authorList>
    </citation>
    <scope>NUCLEOTIDE SEQUENCE [LARGE SCALE GENOMIC DNA]</scope>
    <source>
        <strain evidence="4">DSM 23256</strain>
    </source>
</reference>
<evidence type="ECO:0000313" key="3">
    <source>
        <dbReference type="EMBL" id="SDE99033.1"/>
    </source>
</evidence>
<keyword evidence="2" id="KW-0732">Signal</keyword>
<dbReference type="GO" id="GO:0051082">
    <property type="term" value="F:unfolded protein binding"/>
    <property type="evidence" value="ECO:0007669"/>
    <property type="project" value="InterPro"/>
</dbReference>
<dbReference type="PANTHER" id="PTHR35089:SF1">
    <property type="entry name" value="CHAPERONE PROTEIN SKP"/>
    <property type="match status" value="1"/>
</dbReference>
<sequence>MNSKRKLALAVVLVFAAALLLGGCAGVGQQGVGVLDVNKVMAESPKVKQFQEQLNAKGKELTDQLEKDKPKLSQEEFQKRQEAAYGEFLKTKQDLESQIDASIKQALDQVAKEKKLGIVLYKNGVAQGGTDITDDVIKKMQ</sequence>
<dbReference type="SUPFAM" id="SSF111384">
    <property type="entry name" value="OmpH-like"/>
    <property type="match status" value="1"/>
</dbReference>
<dbReference type="Pfam" id="PF03938">
    <property type="entry name" value="OmpH"/>
    <property type="match status" value="1"/>
</dbReference>
<dbReference type="EMBL" id="FNBU01000001">
    <property type="protein sequence ID" value="SDE99033.1"/>
    <property type="molecule type" value="Genomic_DNA"/>
</dbReference>
<dbReference type="PANTHER" id="PTHR35089">
    <property type="entry name" value="CHAPERONE PROTEIN SKP"/>
    <property type="match status" value="1"/>
</dbReference>
<evidence type="ECO:0000313" key="4">
    <source>
        <dbReference type="Proteomes" id="UP000243333"/>
    </source>
</evidence>
<dbReference type="Gene3D" id="3.30.910.20">
    <property type="entry name" value="Skp domain"/>
    <property type="match status" value="2"/>
</dbReference>
<dbReference type="SMART" id="SM00935">
    <property type="entry name" value="OmpH"/>
    <property type="match status" value="1"/>
</dbReference>
<evidence type="ECO:0000256" key="1">
    <source>
        <dbReference type="ARBA" id="ARBA00009091"/>
    </source>
</evidence>
<proteinExistence type="inferred from homology"/>
<dbReference type="GO" id="GO:0005829">
    <property type="term" value="C:cytosol"/>
    <property type="evidence" value="ECO:0007669"/>
    <property type="project" value="TreeGrafter"/>
</dbReference>
<keyword evidence="4" id="KW-1185">Reference proteome</keyword>